<dbReference type="KEGG" id="fro:AALO17_05830"/>
<dbReference type="STRING" id="1702221.AALO17_05830"/>
<accession>A0A140DSU0</accession>
<dbReference type="EMBL" id="CP011391">
    <property type="protein sequence ID" value="AMK53717.1"/>
    <property type="molecule type" value="Genomic_DNA"/>
</dbReference>
<proteinExistence type="predicted"/>
<organism evidence="1 2">
    <name type="scientific">Faecalibaculum rodentium</name>
    <dbReference type="NCBI Taxonomy" id="1702221"/>
    <lineage>
        <taxon>Bacteria</taxon>
        <taxon>Bacillati</taxon>
        <taxon>Bacillota</taxon>
        <taxon>Erysipelotrichia</taxon>
        <taxon>Erysipelotrichales</taxon>
        <taxon>Erysipelotrichaceae</taxon>
        <taxon>Faecalibaculum</taxon>
    </lineage>
</organism>
<gene>
    <name evidence="1" type="ORF">AALO17_05830</name>
</gene>
<name>A0A140DSU0_9FIRM</name>
<dbReference type="AlphaFoldDB" id="A0A140DSU0"/>
<evidence type="ECO:0000313" key="1">
    <source>
        <dbReference type="EMBL" id="AMK53717.1"/>
    </source>
</evidence>
<keyword evidence="2" id="KW-1185">Reference proteome</keyword>
<dbReference type="Proteomes" id="UP000069771">
    <property type="component" value="Chromosome"/>
</dbReference>
<protein>
    <submittedName>
        <fullName evidence="1">Uncharacterized protein</fullName>
    </submittedName>
</protein>
<sequence>MLYHYSFLRNDGPLSLRASAYSFATICKKMVFRSVRTCNCL</sequence>
<evidence type="ECO:0000313" key="2">
    <source>
        <dbReference type="Proteomes" id="UP000069771"/>
    </source>
</evidence>
<reference evidence="1 2" key="1">
    <citation type="journal article" date="2016" name="Gut Pathog.">
        <title>Whole genome sequencing of "Faecalibaculum rodentium" ALO17, isolated from C57BL/6J laboratory mouse feces.</title>
        <authorList>
            <person name="Lim S."/>
            <person name="Chang D.H."/>
            <person name="Ahn S."/>
            <person name="Kim B.C."/>
        </authorList>
    </citation>
    <scope>NUCLEOTIDE SEQUENCE [LARGE SCALE GENOMIC DNA]</scope>
    <source>
        <strain evidence="1 2">Alo17</strain>
    </source>
</reference>